<dbReference type="EMBL" id="KQ474074">
    <property type="protein sequence ID" value="KPV77880.1"/>
    <property type="molecule type" value="Genomic_DNA"/>
</dbReference>
<feature type="region of interest" description="Disordered" evidence="1">
    <location>
        <begin position="62"/>
        <end position="128"/>
    </location>
</feature>
<reference evidence="2 3" key="1">
    <citation type="journal article" date="2015" name="Front. Microbiol.">
        <title>Genome sequence of the plant growth promoting endophytic yeast Rhodotorula graminis WP1.</title>
        <authorList>
            <person name="Firrincieli A."/>
            <person name="Otillar R."/>
            <person name="Salamov A."/>
            <person name="Schmutz J."/>
            <person name="Khan Z."/>
            <person name="Redman R.S."/>
            <person name="Fleck N.D."/>
            <person name="Lindquist E."/>
            <person name="Grigoriev I.V."/>
            <person name="Doty S.L."/>
        </authorList>
    </citation>
    <scope>NUCLEOTIDE SEQUENCE [LARGE SCALE GENOMIC DNA]</scope>
    <source>
        <strain evidence="2 3">WP1</strain>
    </source>
</reference>
<accession>A0A194SBQ2</accession>
<evidence type="ECO:0000313" key="3">
    <source>
        <dbReference type="Proteomes" id="UP000053890"/>
    </source>
</evidence>
<dbReference type="AlphaFoldDB" id="A0A194SBQ2"/>
<dbReference type="Proteomes" id="UP000053890">
    <property type="component" value="Unassembled WGS sequence"/>
</dbReference>
<sequence>MAAPLPPDNSPTALWPVGDDLRTSWQDLFLHTRLAALQAGLARTAYTWDDDARQLVISSVGNTSTKGKGKYKEGGDERRVDVDARDGGWPVEREGDDDMTRTWNAQRRDQSASSASSAEGADREPGDDDYLTAELIRRRDHVNHGEKLNFTDLCIARTRLRCALEPMSCSFSVVLEVQVGSTKARCVELRPEHSCEIEMPPPPAPLSAMLDYFGPTLLYGLKHKARVLDPVTGLKVNRRKLKLKQKKAAKAERAARESEAVEPEEPKPLERVTLSQSERLAVLKKAAPPPDKGEKAGTSSAKAKRKARSVAWAEKRKKKRDE</sequence>
<keyword evidence="3" id="KW-1185">Reference proteome</keyword>
<feature type="compositionally biased region" description="Basic and acidic residues" evidence="1">
    <location>
        <begin position="249"/>
        <end position="270"/>
    </location>
</feature>
<name>A0A194SBQ2_RHOGW</name>
<evidence type="ECO:0000256" key="1">
    <source>
        <dbReference type="SAM" id="MobiDB-lite"/>
    </source>
</evidence>
<protein>
    <submittedName>
        <fullName evidence="2">Uncharacterized protein</fullName>
    </submittedName>
</protein>
<feature type="compositionally biased region" description="Basic and acidic residues" evidence="1">
    <location>
        <begin position="70"/>
        <end position="86"/>
    </location>
</feature>
<feature type="region of interest" description="Disordered" evidence="1">
    <location>
        <begin position="245"/>
        <end position="322"/>
    </location>
</feature>
<dbReference type="RefSeq" id="XP_018273929.1">
    <property type="nucleotide sequence ID" value="XM_018415960.1"/>
</dbReference>
<proteinExistence type="predicted"/>
<evidence type="ECO:0000313" key="2">
    <source>
        <dbReference type="EMBL" id="KPV77880.1"/>
    </source>
</evidence>
<gene>
    <name evidence="2" type="ORF">RHOBADRAFT_51679</name>
</gene>
<dbReference type="GeneID" id="28976408"/>
<organism evidence="2 3">
    <name type="scientific">Rhodotorula graminis (strain WP1)</name>
    <dbReference type="NCBI Taxonomy" id="578459"/>
    <lineage>
        <taxon>Eukaryota</taxon>
        <taxon>Fungi</taxon>
        <taxon>Dikarya</taxon>
        <taxon>Basidiomycota</taxon>
        <taxon>Pucciniomycotina</taxon>
        <taxon>Microbotryomycetes</taxon>
        <taxon>Sporidiobolales</taxon>
        <taxon>Sporidiobolaceae</taxon>
        <taxon>Rhodotorula</taxon>
    </lineage>
</organism>